<evidence type="ECO:0000256" key="2">
    <source>
        <dbReference type="ARBA" id="ARBA00022801"/>
    </source>
</evidence>
<dbReference type="InterPro" id="IPR022790">
    <property type="entry name" value="GH26_dom"/>
</dbReference>
<comment type="caution">
    <text evidence="8">The sequence shown here is derived from an EMBL/GenBank/DDBJ whole genome shotgun (WGS) entry which is preliminary data.</text>
</comment>
<feature type="compositionally biased region" description="Low complexity" evidence="5">
    <location>
        <begin position="77"/>
        <end position="88"/>
    </location>
</feature>
<feature type="compositionally biased region" description="Pro residues" evidence="5">
    <location>
        <begin position="66"/>
        <end position="76"/>
    </location>
</feature>
<evidence type="ECO:0000256" key="6">
    <source>
        <dbReference type="SAM" id="SignalP"/>
    </source>
</evidence>
<dbReference type="PROSITE" id="PS51318">
    <property type="entry name" value="TAT"/>
    <property type="match status" value="1"/>
</dbReference>
<protein>
    <recommendedName>
        <fullName evidence="7">GH26 domain-containing protein</fullName>
    </recommendedName>
</protein>
<evidence type="ECO:0000256" key="4">
    <source>
        <dbReference type="PROSITE-ProRule" id="PRU01100"/>
    </source>
</evidence>
<keyword evidence="6" id="KW-0732">Signal</keyword>
<dbReference type="EMBL" id="BOMQ01000049">
    <property type="protein sequence ID" value="GIE50445.1"/>
    <property type="molecule type" value="Genomic_DNA"/>
</dbReference>
<organism evidence="8 9">
    <name type="scientific">Actinoplanes nipponensis</name>
    <dbReference type="NCBI Taxonomy" id="135950"/>
    <lineage>
        <taxon>Bacteria</taxon>
        <taxon>Bacillati</taxon>
        <taxon>Actinomycetota</taxon>
        <taxon>Actinomycetes</taxon>
        <taxon>Micromonosporales</taxon>
        <taxon>Micromonosporaceae</taxon>
        <taxon>Actinoplanes</taxon>
    </lineage>
</organism>
<reference evidence="8" key="1">
    <citation type="submission" date="2021-01" db="EMBL/GenBank/DDBJ databases">
        <title>Whole genome shotgun sequence of Actinoplanes nipponensis NBRC 14063.</title>
        <authorList>
            <person name="Komaki H."/>
            <person name="Tamura T."/>
        </authorList>
    </citation>
    <scope>NUCLEOTIDE SEQUENCE</scope>
    <source>
        <strain evidence="8">NBRC 14063</strain>
    </source>
</reference>
<accession>A0A919JJJ8</accession>
<gene>
    <name evidence="8" type="ORF">Ani05nite_39790</name>
</gene>
<dbReference type="GO" id="GO:0016985">
    <property type="term" value="F:mannan endo-1,4-beta-mannosidase activity"/>
    <property type="evidence" value="ECO:0007669"/>
    <property type="project" value="InterPro"/>
</dbReference>
<comment type="similarity">
    <text evidence="1 4">Belongs to the glycosyl hydrolase 26 family.</text>
</comment>
<dbReference type="Pfam" id="PF02156">
    <property type="entry name" value="Glyco_hydro_26"/>
    <property type="match status" value="1"/>
</dbReference>
<dbReference type="PANTHER" id="PTHR40079">
    <property type="entry name" value="MANNAN ENDO-1,4-BETA-MANNOSIDASE E-RELATED"/>
    <property type="match status" value="1"/>
</dbReference>
<keyword evidence="9" id="KW-1185">Reference proteome</keyword>
<dbReference type="PANTHER" id="PTHR40079:SF4">
    <property type="entry name" value="GH26 DOMAIN-CONTAINING PROTEIN-RELATED"/>
    <property type="match status" value="1"/>
</dbReference>
<dbReference type="PROSITE" id="PS51764">
    <property type="entry name" value="GH26"/>
    <property type="match status" value="1"/>
</dbReference>
<dbReference type="InterPro" id="IPR000805">
    <property type="entry name" value="Glyco_hydro_26"/>
</dbReference>
<dbReference type="Proteomes" id="UP000647172">
    <property type="component" value="Unassembled WGS sequence"/>
</dbReference>
<dbReference type="SUPFAM" id="SSF51445">
    <property type="entry name" value="(Trans)glycosidases"/>
    <property type="match status" value="1"/>
</dbReference>
<keyword evidence="3 4" id="KW-0326">Glycosidase</keyword>
<feature type="active site" description="Nucleophile" evidence="4">
    <location>
        <position position="296"/>
    </location>
</feature>
<evidence type="ECO:0000256" key="5">
    <source>
        <dbReference type="SAM" id="MobiDB-lite"/>
    </source>
</evidence>
<evidence type="ECO:0000256" key="1">
    <source>
        <dbReference type="ARBA" id="ARBA00007754"/>
    </source>
</evidence>
<dbReference type="InterPro" id="IPR006311">
    <property type="entry name" value="TAT_signal"/>
</dbReference>
<feature type="domain" description="GH26" evidence="7">
    <location>
        <begin position="39"/>
        <end position="361"/>
    </location>
</feature>
<dbReference type="Gene3D" id="3.20.20.80">
    <property type="entry name" value="Glycosidases"/>
    <property type="match status" value="1"/>
</dbReference>
<feature type="region of interest" description="Disordered" evidence="5">
    <location>
        <begin position="29"/>
        <end position="88"/>
    </location>
</feature>
<dbReference type="InterPro" id="IPR017853">
    <property type="entry name" value="GH"/>
</dbReference>
<dbReference type="AlphaFoldDB" id="A0A919JJJ8"/>
<name>A0A919JJJ8_9ACTN</name>
<dbReference type="GO" id="GO:0006080">
    <property type="term" value="P:substituted mannan metabolic process"/>
    <property type="evidence" value="ECO:0007669"/>
    <property type="project" value="InterPro"/>
</dbReference>
<evidence type="ECO:0000313" key="9">
    <source>
        <dbReference type="Proteomes" id="UP000647172"/>
    </source>
</evidence>
<feature type="signal peptide" evidence="6">
    <location>
        <begin position="1"/>
        <end position="36"/>
    </location>
</feature>
<dbReference type="RefSeq" id="WP_203770252.1">
    <property type="nucleotide sequence ID" value="NZ_BAAAYJ010000026.1"/>
</dbReference>
<evidence type="ECO:0000259" key="7">
    <source>
        <dbReference type="PROSITE" id="PS51764"/>
    </source>
</evidence>
<evidence type="ECO:0000313" key="8">
    <source>
        <dbReference type="EMBL" id="GIE50445.1"/>
    </source>
</evidence>
<evidence type="ECO:0000256" key="3">
    <source>
        <dbReference type="ARBA" id="ARBA00023295"/>
    </source>
</evidence>
<feature type="active site" description="Proton donor" evidence="4">
    <location>
        <position position="192"/>
    </location>
</feature>
<proteinExistence type="inferred from homology"/>
<keyword evidence="2 4" id="KW-0378">Hydrolase</keyword>
<feature type="compositionally biased region" description="Low complexity" evidence="5">
    <location>
        <begin position="29"/>
        <end position="65"/>
    </location>
</feature>
<sequence length="365" mass="38964">MTAEPPGGRGLPRRRLLALAALALPAACSTAPSAPAPPSAAGAATAAVPVPSSAGPVVSTAAVPSSGPPSATPSPSAPKKAAPARGGPVPATAGKAMFGSYLALSGRSLGQSLALRRRQLGREQRIVHVFYPWDGYVPSSEPAVAAASTLMVSWHGAPYRQINDGSSDRVIARVARRLAGMRRPILLRWGWEMNGDWFEWDGSHNGQDPGGYVRAWRRLHRIFGEQGADNVAWVWSPNWNSSPDTSWNRFTRYYPGDEFVDWVGVSGYDFFSESPRTLFGAVCSAYGERKPIILSETAAVDHGGGSKAAWIRKLASWVEDTPAVGAVVWFDTDTQGDSPHNFRPDTDGAALAAYRAMARRPRFGG</sequence>
<feature type="chain" id="PRO_5039719977" description="GH26 domain-containing protein" evidence="6">
    <location>
        <begin position="37"/>
        <end position="365"/>
    </location>
</feature>